<evidence type="ECO:0000256" key="3">
    <source>
        <dbReference type="ARBA" id="ARBA00022676"/>
    </source>
</evidence>
<accession>A0A1H2ZJ05</accession>
<dbReference type="InterPro" id="IPR001173">
    <property type="entry name" value="Glyco_trans_2-like"/>
</dbReference>
<evidence type="ECO:0000313" key="6">
    <source>
        <dbReference type="EMBL" id="SDX16948.1"/>
    </source>
</evidence>
<dbReference type="Pfam" id="PF00535">
    <property type="entry name" value="Glycos_transf_2"/>
    <property type="match status" value="1"/>
</dbReference>
<keyword evidence="7" id="KW-1185">Reference proteome</keyword>
<comment type="similarity">
    <text evidence="2">Belongs to the glycosyltransferase 2 family.</text>
</comment>
<gene>
    <name evidence="6" type="ORF">SAMN05444487_11175</name>
</gene>
<dbReference type="OrthoDB" id="8936324at2"/>
<feature type="domain" description="Glycosyltransferase 2-like" evidence="5">
    <location>
        <begin position="6"/>
        <end position="131"/>
    </location>
</feature>
<dbReference type="SUPFAM" id="SSF53448">
    <property type="entry name" value="Nucleotide-diphospho-sugar transferases"/>
    <property type="match status" value="1"/>
</dbReference>
<dbReference type="Gene3D" id="3.90.550.10">
    <property type="entry name" value="Spore Coat Polysaccharide Biosynthesis Protein SpsA, Chain A"/>
    <property type="match status" value="1"/>
</dbReference>
<evidence type="ECO:0000256" key="2">
    <source>
        <dbReference type="ARBA" id="ARBA00006739"/>
    </source>
</evidence>
<keyword evidence="4 6" id="KW-0808">Transferase</keyword>
<evidence type="ECO:0000259" key="5">
    <source>
        <dbReference type="Pfam" id="PF00535"/>
    </source>
</evidence>
<dbReference type="STRING" id="1048340.SAMN05444487_11175"/>
<dbReference type="EMBL" id="FNNQ01000011">
    <property type="protein sequence ID" value="SDX16948.1"/>
    <property type="molecule type" value="Genomic_DNA"/>
</dbReference>
<reference evidence="6 7" key="1">
    <citation type="submission" date="2016-10" db="EMBL/GenBank/DDBJ databases">
        <authorList>
            <person name="de Groot N.N."/>
        </authorList>
    </citation>
    <scope>NUCLEOTIDE SEQUENCE [LARGE SCALE GENOMIC DNA]</scope>
    <source>
        <strain evidence="6 7">DSM 45610</strain>
    </source>
</reference>
<evidence type="ECO:0000256" key="4">
    <source>
        <dbReference type="ARBA" id="ARBA00022679"/>
    </source>
</evidence>
<dbReference type="AlphaFoldDB" id="A0A1H2ZJ05"/>
<organism evidence="6 7">
    <name type="scientific">Marininema mesophilum</name>
    <dbReference type="NCBI Taxonomy" id="1048340"/>
    <lineage>
        <taxon>Bacteria</taxon>
        <taxon>Bacillati</taxon>
        <taxon>Bacillota</taxon>
        <taxon>Bacilli</taxon>
        <taxon>Bacillales</taxon>
        <taxon>Thermoactinomycetaceae</taxon>
        <taxon>Marininema</taxon>
    </lineage>
</organism>
<protein>
    <submittedName>
        <fullName evidence="6">Glycosyltransferase, GT2 family</fullName>
    </submittedName>
</protein>
<dbReference type="InterPro" id="IPR029044">
    <property type="entry name" value="Nucleotide-diphossugar_trans"/>
</dbReference>
<dbReference type="PANTHER" id="PTHR43179:SF12">
    <property type="entry name" value="GALACTOFURANOSYLTRANSFERASE GLFT2"/>
    <property type="match status" value="1"/>
</dbReference>
<keyword evidence="3" id="KW-0328">Glycosyltransferase</keyword>
<evidence type="ECO:0000256" key="1">
    <source>
        <dbReference type="ARBA" id="ARBA00004776"/>
    </source>
</evidence>
<dbReference type="RefSeq" id="WP_091740867.1">
    <property type="nucleotide sequence ID" value="NZ_FNNQ01000011.1"/>
</dbReference>
<comment type="pathway">
    <text evidence="1">Cell wall biogenesis; cell wall polysaccharide biosynthesis.</text>
</comment>
<dbReference type="GO" id="GO:0016757">
    <property type="term" value="F:glycosyltransferase activity"/>
    <property type="evidence" value="ECO:0007669"/>
    <property type="project" value="UniProtKB-KW"/>
</dbReference>
<dbReference type="PANTHER" id="PTHR43179">
    <property type="entry name" value="RHAMNOSYLTRANSFERASE WBBL"/>
    <property type="match status" value="1"/>
</dbReference>
<sequence>MIKIVSIIIPVRNQLQYTKQCIKAIHRYTELPYEVILVDNQSTDKTKMFITAQMKQRGEKVRGIRNELNRGFAAGINQGMREAKGQYIVLLNNDTLPSYRWVEQLIAPLQRDDSVGMTGPVSNRVISEQKIKISLTNPDEIHRFSRLHNRPNSSRWRESKRLSGFCLALPRHVWKSVGEWDERFGLGTYEDDDYSYRIRQKGWRLIVAGDTYVHHFGNRSFHKRGYKEFSKILAQNRRYFLRKWNLMTKPKGLLL</sequence>
<dbReference type="Proteomes" id="UP000198534">
    <property type="component" value="Unassembled WGS sequence"/>
</dbReference>
<proteinExistence type="inferred from homology"/>
<name>A0A1H2ZJ05_9BACL</name>
<dbReference type="CDD" id="cd04186">
    <property type="entry name" value="GT_2_like_c"/>
    <property type="match status" value="1"/>
</dbReference>
<evidence type="ECO:0000313" key="7">
    <source>
        <dbReference type="Proteomes" id="UP000198534"/>
    </source>
</evidence>